<keyword evidence="6" id="KW-1185">Reference proteome</keyword>
<dbReference type="AlphaFoldDB" id="A0A7M2YZY3"/>
<dbReference type="InterPro" id="IPR015807">
    <property type="entry name" value="His-tRNA-ligase"/>
</dbReference>
<keyword evidence="2 5" id="KW-0436">Ligase</keyword>
<dbReference type="InterPro" id="IPR036621">
    <property type="entry name" value="Anticodon-bd_dom_sf"/>
</dbReference>
<keyword evidence="2" id="KW-0067">ATP-binding</keyword>
<dbReference type="Proteomes" id="UP000254134">
    <property type="component" value="Unassembled WGS sequence"/>
</dbReference>
<dbReference type="GO" id="GO:0004821">
    <property type="term" value="F:histidine-tRNA ligase activity"/>
    <property type="evidence" value="ECO:0007669"/>
    <property type="project" value="UniProtKB-UniRule"/>
</dbReference>
<dbReference type="SUPFAM" id="SSF52954">
    <property type="entry name" value="Class II aaRS ABD-related"/>
    <property type="match status" value="1"/>
</dbReference>
<organism evidence="5 6">
    <name type="scientific">Gaiella occulta</name>
    <dbReference type="NCBI Taxonomy" id="1002870"/>
    <lineage>
        <taxon>Bacteria</taxon>
        <taxon>Bacillati</taxon>
        <taxon>Actinomycetota</taxon>
        <taxon>Thermoleophilia</taxon>
        <taxon>Gaiellales</taxon>
        <taxon>Gaiellaceae</taxon>
        <taxon>Gaiella</taxon>
    </lineage>
</organism>
<feature type="binding site" evidence="3">
    <location>
        <begin position="266"/>
        <end position="267"/>
    </location>
    <ligand>
        <name>L-histidine</name>
        <dbReference type="ChEBI" id="CHEBI:57595"/>
    </ligand>
</feature>
<evidence type="ECO:0000313" key="5">
    <source>
        <dbReference type="EMBL" id="RDI75042.1"/>
    </source>
</evidence>
<evidence type="ECO:0000256" key="2">
    <source>
        <dbReference type="HAMAP-Rule" id="MF_00127"/>
    </source>
</evidence>
<dbReference type="NCBIfam" id="TIGR00442">
    <property type="entry name" value="hisS"/>
    <property type="match status" value="1"/>
</dbReference>
<dbReference type="GO" id="GO:0006427">
    <property type="term" value="P:histidyl-tRNA aminoacylation"/>
    <property type="evidence" value="ECO:0007669"/>
    <property type="project" value="UniProtKB-UniRule"/>
</dbReference>
<dbReference type="EMBL" id="QQZY01000002">
    <property type="protein sequence ID" value="RDI75042.1"/>
    <property type="molecule type" value="Genomic_DNA"/>
</dbReference>
<dbReference type="GO" id="GO:0005737">
    <property type="term" value="C:cytoplasm"/>
    <property type="evidence" value="ECO:0007669"/>
    <property type="project" value="UniProtKB-SubCell"/>
</dbReference>
<dbReference type="GO" id="GO:0005524">
    <property type="term" value="F:ATP binding"/>
    <property type="evidence" value="ECO:0007669"/>
    <property type="project" value="UniProtKB-UniRule"/>
</dbReference>
<feature type="binding site" evidence="3">
    <location>
        <position position="262"/>
    </location>
    <ligand>
        <name>L-histidine</name>
        <dbReference type="ChEBI" id="CHEBI:57595"/>
    </ligand>
</feature>
<protein>
    <recommendedName>
        <fullName evidence="2">Histidine--tRNA ligase</fullName>
        <ecNumber evidence="2">6.1.1.21</ecNumber>
    </recommendedName>
    <alternativeName>
        <fullName evidence="2">Histidyl-tRNA synthetase</fullName>
        <shortName evidence="2">HisRS</shortName>
    </alternativeName>
</protein>
<dbReference type="CDD" id="cd00773">
    <property type="entry name" value="HisRS-like_core"/>
    <property type="match status" value="1"/>
</dbReference>
<reference evidence="6" key="2">
    <citation type="journal article" date="2019" name="MicrobiologyOpen">
        <title>High-quality draft genome sequence of Gaiella occulta isolated from a 150 meter deep mineral water borehole and comparison with the genome sequences of other deep-branching lineages of the phylum Actinobacteria.</title>
        <authorList>
            <person name="Severino R."/>
            <person name="Froufe H.J.C."/>
            <person name="Barroso C."/>
            <person name="Albuquerque L."/>
            <person name="Lobo-da-Cunha A."/>
            <person name="da Costa M.S."/>
            <person name="Egas C."/>
        </authorList>
    </citation>
    <scope>NUCLEOTIDE SEQUENCE [LARGE SCALE GENOMIC DNA]</scope>
    <source>
        <strain evidence="6">F2-233</strain>
    </source>
</reference>
<accession>A0A7M2YZY3</accession>
<keyword evidence="2" id="KW-0030">Aminoacyl-tRNA synthetase</keyword>
<sequence length="415" mass="45340">MSGRIERPRGTHDVVPAEMPLWQRVTGEIERLCGLYGYRKVLTPAFEDTALFARTSGQGSDVVQKEMYSFSDRSGRPLTLRPEGTAPICRAYLEHGMHRDPQPVKLFTIAPMYRYGAPGKGRYREHWQASVEAIGSTDPSIDAELVQLYDALLHRLGVSDYHLELNSIGCRACRLPYLTRLEQWLDAHADRLDEGTREKAATSPLRVFDNYLAKPEAVRRALDEAPKIGESLCEECVAHFAAVRADLDAVGVAYTLVPTLVRGLDYYSRTTWEFIGPMENENSTISGGGRYDYLVEEIGGPATPGVGFGAGLERLLLALEAAGAGAEAPAIDVFFALQDGAPRQAVAVWLAELRRAGVAADTDYAGRSLKGQLTQAARLGASATVIVTAEGAVLRRAGQRDEPLDHEAIVGRLSR</sequence>
<dbReference type="InterPro" id="IPR041715">
    <property type="entry name" value="HisRS-like_core"/>
</dbReference>
<dbReference type="Gene3D" id="3.40.50.800">
    <property type="entry name" value="Anticodon-binding domain"/>
    <property type="match status" value="1"/>
</dbReference>
<dbReference type="OrthoDB" id="9800814at2"/>
<dbReference type="PANTHER" id="PTHR43707:SF1">
    <property type="entry name" value="HISTIDINE--TRNA LIGASE, MITOCHONDRIAL-RELATED"/>
    <property type="match status" value="1"/>
</dbReference>
<dbReference type="EC" id="6.1.1.21" evidence="2"/>
<dbReference type="InterPro" id="IPR006195">
    <property type="entry name" value="aa-tRNA-synth_II"/>
</dbReference>
<comment type="catalytic activity">
    <reaction evidence="2">
        <text>tRNA(His) + L-histidine + ATP = L-histidyl-tRNA(His) + AMP + diphosphate + H(+)</text>
        <dbReference type="Rhea" id="RHEA:17313"/>
        <dbReference type="Rhea" id="RHEA-COMP:9665"/>
        <dbReference type="Rhea" id="RHEA-COMP:9689"/>
        <dbReference type="ChEBI" id="CHEBI:15378"/>
        <dbReference type="ChEBI" id="CHEBI:30616"/>
        <dbReference type="ChEBI" id="CHEBI:33019"/>
        <dbReference type="ChEBI" id="CHEBI:57595"/>
        <dbReference type="ChEBI" id="CHEBI:78442"/>
        <dbReference type="ChEBI" id="CHEBI:78527"/>
        <dbReference type="ChEBI" id="CHEBI:456215"/>
        <dbReference type="EC" id="6.1.1.21"/>
    </reaction>
</comment>
<dbReference type="Gene3D" id="3.30.930.10">
    <property type="entry name" value="Bira Bifunctional Protein, Domain 2"/>
    <property type="match status" value="1"/>
</dbReference>
<proteinExistence type="inferred from homology"/>
<dbReference type="Pfam" id="PF13393">
    <property type="entry name" value="tRNA-synt_His"/>
    <property type="match status" value="1"/>
</dbReference>
<dbReference type="InterPro" id="IPR004516">
    <property type="entry name" value="HisRS/HisZ"/>
</dbReference>
<comment type="caution">
    <text evidence="5">The sequence shown here is derived from an EMBL/GenBank/DDBJ whole genome shotgun (WGS) entry which is preliminary data.</text>
</comment>
<keyword evidence="2" id="KW-0547">Nucleotide-binding</keyword>
<reference evidence="5 6" key="1">
    <citation type="submission" date="2018-07" db="EMBL/GenBank/DDBJ databases">
        <title>High-quality-draft genome sequence of Gaiella occulta.</title>
        <authorList>
            <person name="Severino R."/>
            <person name="Froufe H.J.C."/>
            <person name="Rainey F.A."/>
            <person name="Barroso C."/>
            <person name="Albuquerque L."/>
            <person name="Lobo-Da-Cunha A."/>
            <person name="Da Costa M.S."/>
            <person name="Egas C."/>
        </authorList>
    </citation>
    <scope>NUCLEOTIDE SEQUENCE [LARGE SCALE GENOMIC DNA]</scope>
    <source>
        <strain evidence="5 6">F2-233</strain>
    </source>
</reference>
<evidence type="ECO:0000259" key="4">
    <source>
        <dbReference type="PROSITE" id="PS50862"/>
    </source>
</evidence>
<name>A0A7M2YZY3_9ACTN</name>
<comment type="subcellular location">
    <subcellularLocation>
        <location evidence="2">Cytoplasm</location>
    </subcellularLocation>
</comment>
<dbReference type="RefSeq" id="WP_114795290.1">
    <property type="nucleotide sequence ID" value="NZ_QQZY01000002.1"/>
</dbReference>
<dbReference type="SUPFAM" id="SSF55681">
    <property type="entry name" value="Class II aaRS and biotin synthetases"/>
    <property type="match status" value="1"/>
</dbReference>
<keyword evidence="2" id="KW-0648">Protein biosynthesis</keyword>
<gene>
    <name evidence="2" type="primary">hisS</name>
    <name evidence="5" type="ORF">Gocc_0840</name>
</gene>
<dbReference type="HAMAP" id="MF_00127">
    <property type="entry name" value="His_tRNA_synth"/>
    <property type="match status" value="1"/>
</dbReference>
<keyword evidence="2" id="KW-0963">Cytoplasm</keyword>
<dbReference type="PANTHER" id="PTHR43707">
    <property type="entry name" value="HISTIDYL-TRNA SYNTHETASE"/>
    <property type="match status" value="1"/>
</dbReference>
<feature type="binding site" evidence="3">
    <location>
        <position position="132"/>
    </location>
    <ligand>
        <name>L-histidine</name>
        <dbReference type="ChEBI" id="CHEBI:57595"/>
    </ligand>
</feature>
<comment type="similarity">
    <text evidence="1 2">Belongs to the class-II aminoacyl-tRNA synthetase family.</text>
</comment>
<evidence type="ECO:0000313" key="6">
    <source>
        <dbReference type="Proteomes" id="UP000254134"/>
    </source>
</evidence>
<dbReference type="PROSITE" id="PS50862">
    <property type="entry name" value="AA_TRNA_LIGASE_II"/>
    <property type="match status" value="1"/>
</dbReference>
<comment type="subunit">
    <text evidence="2">Homodimer.</text>
</comment>
<dbReference type="InterPro" id="IPR045864">
    <property type="entry name" value="aa-tRNA-synth_II/BPL/LPL"/>
</dbReference>
<feature type="binding site" evidence="3">
    <location>
        <begin position="83"/>
        <end position="85"/>
    </location>
    <ligand>
        <name>L-histidine</name>
        <dbReference type="ChEBI" id="CHEBI:57595"/>
    </ligand>
</feature>
<feature type="domain" description="Aminoacyl-transfer RNA synthetases class-II family profile" evidence="4">
    <location>
        <begin position="9"/>
        <end position="329"/>
    </location>
</feature>
<dbReference type="PIRSF" id="PIRSF001549">
    <property type="entry name" value="His-tRNA_synth"/>
    <property type="match status" value="1"/>
</dbReference>
<feature type="binding site" evidence="3">
    <location>
        <position position="128"/>
    </location>
    <ligand>
        <name>L-histidine</name>
        <dbReference type="ChEBI" id="CHEBI:57595"/>
    </ligand>
</feature>
<feature type="binding site" evidence="3">
    <location>
        <position position="114"/>
    </location>
    <ligand>
        <name>L-histidine</name>
        <dbReference type="ChEBI" id="CHEBI:57595"/>
    </ligand>
</feature>
<evidence type="ECO:0000256" key="3">
    <source>
        <dbReference type="PIRSR" id="PIRSR001549-1"/>
    </source>
</evidence>
<evidence type="ECO:0000256" key="1">
    <source>
        <dbReference type="ARBA" id="ARBA00008226"/>
    </source>
</evidence>